<dbReference type="OrthoDB" id="8959163at2"/>
<dbReference type="STRING" id="1834516.BL253_35465"/>
<dbReference type="PANTHER" id="PTHR42760:SF135">
    <property type="entry name" value="BLL7886 PROTEIN"/>
    <property type="match status" value="1"/>
</dbReference>
<evidence type="ECO:0000256" key="1">
    <source>
        <dbReference type="ARBA" id="ARBA00006484"/>
    </source>
</evidence>
<dbReference type="GO" id="GO:0016616">
    <property type="term" value="F:oxidoreductase activity, acting on the CH-OH group of donors, NAD or NADP as acceptor"/>
    <property type="evidence" value="ECO:0007669"/>
    <property type="project" value="TreeGrafter"/>
</dbReference>
<dbReference type="Proteomes" id="UP000188929">
    <property type="component" value="Unassembled WGS sequence"/>
</dbReference>
<comment type="similarity">
    <text evidence="1">Belongs to the short-chain dehydrogenases/reductases (SDR) family.</text>
</comment>
<evidence type="ECO:0000313" key="2">
    <source>
        <dbReference type="EMBL" id="ONH22525.1"/>
    </source>
</evidence>
<dbReference type="Gene3D" id="3.40.50.720">
    <property type="entry name" value="NAD(P)-binding Rossmann-like Domain"/>
    <property type="match status" value="1"/>
</dbReference>
<gene>
    <name evidence="2" type="ORF">BL253_35465</name>
</gene>
<dbReference type="SUPFAM" id="SSF51735">
    <property type="entry name" value="NAD(P)-binding Rossmann-fold domains"/>
    <property type="match status" value="1"/>
</dbReference>
<dbReference type="AlphaFoldDB" id="A0A1V2I0T2"/>
<dbReference type="InterPro" id="IPR002347">
    <property type="entry name" value="SDR_fam"/>
</dbReference>
<proteinExistence type="inferred from homology"/>
<accession>A0A1V2I0T2</accession>
<organism evidence="2 3">
    <name type="scientific">Pseudofrankia asymbiotica</name>
    <dbReference type="NCBI Taxonomy" id="1834516"/>
    <lineage>
        <taxon>Bacteria</taxon>
        <taxon>Bacillati</taxon>
        <taxon>Actinomycetota</taxon>
        <taxon>Actinomycetes</taxon>
        <taxon>Frankiales</taxon>
        <taxon>Frankiaceae</taxon>
        <taxon>Pseudofrankia</taxon>
    </lineage>
</organism>
<keyword evidence="3" id="KW-1185">Reference proteome</keyword>
<sequence>MDLKLKGKCAVVTGGSKGVGLATVQALLAEGMRVVSGSRSATPELLATAAVPVLVDLAVPQGPAELVRRAVAELGGIDLLVNNVGIGDPAESVGKATSTLATLPDAAWEDTFNLVFYTALRTTRAALPSLVDRRGTVVNISSAGARLVSAGPFDYNVSKAALNALGKVIAEQYGPQGVRSVTVSPGPISTGVWTSPDGFIARLAQAQGLEHQAFAQQLMDTMGSSTGRITTPAEVARLVTFLASPINITGAEYLIDGGLIKNV</sequence>
<dbReference type="PRINTS" id="PR00080">
    <property type="entry name" value="SDRFAMILY"/>
</dbReference>
<name>A0A1V2I0T2_9ACTN</name>
<dbReference type="CDD" id="cd05233">
    <property type="entry name" value="SDR_c"/>
    <property type="match status" value="1"/>
</dbReference>
<dbReference type="PRINTS" id="PR00081">
    <property type="entry name" value="GDHRDH"/>
</dbReference>
<evidence type="ECO:0000313" key="3">
    <source>
        <dbReference type="Proteomes" id="UP000188929"/>
    </source>
</evidence>
<dbReference type="Pfam" id="PF13561">
    <property type="entry name" value="adh_short_C2"/>
    <property type="match status" value="1"/>
</dbReference>
<protein>
    <submittedName>
        <fullName evidence="2">3-oxoacyl-ACP reductase</fullName>
    </submittedName>
</protein>
<dbReference type="RefSeq" id="WP_076822363.1">
    <property type="nucleotide sequence ID" value="NZ_MOMC01000105.1"/>
</dbReference>
<dbReference type="InterPro" id="IPR036291">
    <property type="entry name" value="NAD(P)-bd_dom_sf"/>
</dbReference>
<dbReference type="GO" id="GO:0030497">
    <property type="term" value="P:fatty acid elongation"/>
    <property type="evidence" value="ECO:0007669"/>
    <property type="project" value="TreeGrafter"/>
</dbReference>
<comment type="caution">
    <text evidence="2">The sequence shown here is derived from an EMBL/GenBank/DDBJ whole genome shotgun (WGS) entry which is preliminary data.</text>
</comment>
<dbReference type="PANTHER" id="PTHR42760">
    <property type="entry name" value="SHORT-CHAIN DEHYDROGENASES/REDUCTASES FAMILY MEMBER"/>
    <property type="match status" value="1"/>
</dbReference>
<dbReference type="EMBL" id="MOMC01000105">
    <property type="protein sequence ID" value="ONH22525.1"/>
    <property type="molecule type" value="Genomic_DNA"/>
</dbReference>
<reference evidence="3" key="1">
    <citation type="submission" date="2016-10" db="EMBL/GenBank/DDBJ databases">
        <title>Frankia sp. NRRL B-16386 Genome sequencing.</title>
        <authorList>
            <person name="Ghodhbane-Gtari F."/>
            <person name="Swanson E."/>
            <person name="Gueddou A."/>
            <person name="Hezbri K."/>
            <person name="Ktari K."/>
            <person name="Nouioui I."/>
            <person name="Morris K."/>
            <person name="Simpson S."/>
            <person name="Abebe-Akele F."/>
            <person name="Thomas K."/>
            <person name="Gtari M."/>
            <person name="Tisa L.S."/>
        </authorList>
    </citation>
    <scope>NUCLEOTIDE SEQUENCE [LARGE SCALE GENOMIC DNA]</scope>
    <source>
        <strain evidence="3">NRRL B-16386</strain>
    </source>
</reference>